<dbReference type="Proteomes" id="UP000604825">
    <property type="component" value="Unassembled WGS sequence"/>
</dbReference>
<protein>
    <submittedName>
        <fullName evidence="2">Uncharacterized protein</fullName>
    </submittedName>
</protein>
<gene>
    <name evidence="2" type="ORF">NCGR_LOCUS21600</name>
</gene>
<keyword evidence="3" id="KW-1185">Reference proteome</keyword>
<evidence type="ECO:0000313" key="2">
    <source>
        <dbReference type="EMBL" id="CAD6231593.1"/>
    </source>
</evidence>
<dbReference type="EMBL" id="CAJGYO010000005">
    <property type="protein sequence ID" value="CAD6231593.1"/>
    <property type="molecule type" value="Genomic_DNA"/>
</dbReference>
<feature type="chain" id="PRO_5032956873" evidence="1">
    <location>
        <begin position="21"/>
        <end position="141"/>
    </location>
</feature>
<reference evidence="2" key="1">
    <citation type="submission" date="2020-10" db="EMBL/GenBank/DDBJ databases">
        <authorList>
            <person name="Han B."/>
            <person name="Lu T."/>
            <person name="Zhao Q."/>
            <person name="Huang X."/>
            <person name="Zhao Y."/>
        </authorList>
    </citation>
    <scope>NUCLEOTIDE SEQUENCE</scope>
</reference>
<comment type="caution">
    <text evidence="2">The sequence shown here is derived from an EMBL/GenBank/DDBJ whole genome shotgun (WGS) entry which is preliminary data.</text>
</comment>
<evidence type="ECO:0000313" key="3">
    <source>
        <dbReference type="Proteomes" id="UP000604825"/>
    </source>
</evidence>
<accession>A0A811P3S3</accession>
<dbReference type="AlphaFoldDB" id="A0A811P3S3"/>
<organism evidence="2 3">
    <name type="scientific">Miscanthus lutarioriparius</name>
    <dbReference type="NCBI Taxonomy" id="422564"/>
    <lineage>
        <taxon>Eukaryota</taxon>
        <taxon>Viridiplantae</taxon>
        <taxon>Streptophyta</taxon>
        <taxon>Embryophyta</taxon>
        <taxon>Tracheophyta</taxon>
        <taxon>Spermatophyta</taxon>
        <taxon>Magnoliopsida</taxon>
        <taxon>Liliopsida</taxon>
        <taxon>Poales</taxon>
        <taxon>Poaceae</taxon>
        <taxon>PACMAD clade</taxon>
        <taxon>Panicoideae</taxon>
        <taxon>Andropogonodae</taxon>
        <taxon>Andropogoneae</taxon>
        <taxon>Saccharinae</taxon>
        <taxon>Miscanthus</taxon>
    </lineage>
</organism>
<keyword evidence="1" id="KW-0732">Signal</keyword>
<proteinExistence type="predicted"/>
<feature type="signal peptide" evidence="1">
    <location>
        <begin position="1"/>
        <end position="20"/>
    </location>
</feature>
<sequence>MFQHALQAAVLLCSASMVSASPTSASSTSRPWQRPIILEHLRIHLTMPNRCGLRPKVWLPCTARVPYTTNSAIAATDGGAAATAGAEATTITDYHHGNTEKNMDGDFMATTKCVISCNPNDLCWIRDQSPPLFCTPHSESH</sequence>
<name>A0A811P3S3_9POAL</name>
<evidence type="ECO:0000256" key="1">
    <source>
        <dbReference type="SAM" id="SignalP"/>
    </source>
</evidence>